<dbReference type="EMBL" id="JAKCXM010000151">
    <property type="protein sequence ID" value="KAJ0400575.1"/>
    <property type="molecule type" value="Genomic_DNA"/>
</dbReference>
<dbReference type="PRINTS" id="PR00837">
    <property type="entry name" value="V5TPXLIKE"/>
</dbReference>
<dbReference type="SUPFAM" id="SSF55797">
    <property type="entry name" value="PR-1-like"/>
    <property type="match status" value="1"/>
</dbReference>
<organism evidence="3 4">
    <name type="scientific">Pythium insidiosum</name>
    <name type="common">Pythiosis disease agent</name>
    <dbReference type="NCBI Taxonomy" id="114742"/>
    <lineage>
        <taxon>Eukaryota</taxon>
        <taxon>Sar</taxon>
        <taxon>Stramenopiles</taxon>
        <taxon>Oomycota</taxon>
        <taxon>Peronosporomycetes</taxon>
        <taxon>Pythiales</taxon>
        <taxon>Pythiaceae</taxon>
        <taxon>Pythium</taxon>
    </lineage>
</organism>
<dbReference type="SMART" id="SM00198">
    <property type="entry name" value="SCP"/>
    <property type="match status" value="1"/>
</dbReference>
<dbReference type="InterPro" id="IPR014044">
    <property type="entry name" value="CAP_dom"/>
</dbReference>
<evidence type="ECO:0000313" key="3">
    <source>
        <dbReference type="EMBL" id="KAJ0400575.1"/>
    </source>
</evidence>
<keyword evidence="4" id="KW-1185">Reference proteome</keyword>
<evidence type="ECO:0000259" key="2">
    <source>
        <dbReference type="SMART" id="SM00198"/>
    </source>
</evidence>
<protein>
    <recommendedName>
        <fullName evidence="2">SCP domain-containing protein</fullName>
    </recommendedName>
</protein>
<accession>A0AAD5LJU0</accession>
<gene>
    <name evidence="3" type="ORF">P43SY_009493</name>
</gene>
<dbReference type="Proteomes" id="UP001209570">
    <property type="component" value="Unassembled WGS sequence"/>
</dbReference>
<feature type="domain" description="SCP" evidence="2">
    <location>
        <begin position="40"/>
        <end position="183"/>
    </location>
</feature>
<dbReference type="PANTHER" id="PTHR10334">
    <property type="entry name" value="CYSTEINE-RICH SECRETORY PROTEIN-RELATED"/>
    <property type="match status" value="1"/>
</dbReference>
<name>A0AAD5LJU0_PYTIN</name>
<keyword evidence="1" id="KW-0732">Signal</keyword>
<evidence type="ECO:0000256" key="1">
    <source>
        <dbReference type="SAM" id="SignalP"/>
    </source>
</evidence>
<dbReference type="Pfam" id="PF00188">
    <property type="entry name" value="CAP"/>
    <property type="match status" value="1"/>
</dbReference>
<evidence type="ECO:0000313" key="4">
    <source>
        <dbReference type="Proteomes" id="UP001209570"/>
    </source>
</evidence>
<feature type="signal peptide" evidence="1">
    <location>
        <begin position="1"/>
        <end position="22"/>
    </location>
</feature>
<dbReference type="AlphaFoldDB" id="A0AAD5LJU0"/>
<dbReference type="CDD" id="cd05380">
    <property type="entry name" value="CAP_euk"/>
    <property type="match status" value="1"/>
</dbReference>
<dbReference type="InterPro" id="IPR035940">
    <property type="entry name" value="CAP_sf"/>
</dbReference>
<dbReference type="Gene3D" id="3.40.33.10">
    <property type="entry name" value="CAP"/>
    <property type="match status" value="1"/>
</dbReference>
<comment type="caution">
    <text evidence="3">The sequence shown here is derived from an EMBL/GenBank/DDBJ whole genome shotgun (WGS) entry which is preliminary data.</text>
</comment>
<reference evidence="3" key="1">
    <citation type="submission" date="2021-12" db="EMBL/GenBank/DDBJ databases">
        <title>Prjna785345.</title>
        <authorList>
            <person name="Rujirawat T."/>
            <person name="Krajaejun T."/>
        </authorList>
    </citation>
    <scope>NUCLEOTIDE SEQUENCE</scope>
    <source>
        <strain evidence="3">Pi057C3</strain>
    </source>
</reference>
<feature type="chain" id="PRO_5042143974" description="SCP domain-containing protein" evidence="1">
    <location>
        <begin position="23"/>
        <end position="241"/>
    </location>
</feature>
<sequence length="241" mass="26421">MRRGLPIVSAAAALLAIEDVSGIDLASDNPIELPLPYTREIIKAFLDEHNARRRAVVPSAADMRKLSWNSSLARAAQESARRCTFTRDTSTAYAQSVFLGGRTALDVEKVRETMVMWVDEEMQDLDADDDGDWLLFAVHNHASQALWAETTSLGCASQWCPNVVLGGATRGVLTVCNYEPPLTRDAKKPRLFRIGNPCSKCPAALPHCDDRLCTASAPAFDAETEQLPHLVMPTSPEPFPE</sequence>
<dbReference type="InterPro" id="IPR001283">
    <property type="entry name" value="CRISP-related"/>
</dbReference>
<proteinExistence type="predicted"/>